<gene>
    <name evidence="1" type="ORF">HNR46_004281</name>
</gene>
<evidence type="ECO:0000313" key="2">
    <source>
        <dbReference type="Proteomes" id="UP000557717"/>
    </source>
</evidence>
<name>A0A840VJP2_9BACT</name>
<dbReference type="EMBL" id="JACHFD010000068">
    <property type="protein sequence ID" value="MBB5354009.1"/>
    <property type="molecule type" value="Genomic_DNA"/>
</dbReference>
<sequence>MIVGSPSGYGVIFGDVLPPRTLAEIHPSCR</sequence>
<protein>
    <submittedName>
        <fullName evidence="1">Uncharacterized protein</fullName>
    </submittedName>
</protein>
<dbReference type="Proteomes" id="UP000557717">
    <property type="component" value="Unassembled WGS sequence"/>
</dbReference>
<feature type="non-terminal residue" evidence="1">
    <location>
        <position position="30"/>
    </location>
</feature>
<reference evidence="1 2" key="1">
    <citation type="submission" date="2020-08" db="EMBL/GenBank/DDBJ databases">
        <title>Genomic Encyclopedia of Type Strains, Phase IV (KMG-IV): sequencing the most valuable type-strain genomes for metagenomic binning, comparative biology and taxonomic classification.</title>
        <authorList>
            <person name="Goeker M."/>
        </authorList>
    </citation>
    <scope>NUCLEOTIDE SEQUENCE [LARGE SCALE GENOMIC DNA]</scope>
    <source>
        <strain evidence="1 2">YC6886</strain>
    </source>
</reference>
<proteinExistence type="predicted"/>
<keyword evidence="2" id="KW-1185">Reference proteome</keyword>
<accession>A0A840VJP2</accession>
<comment type="caution">
    <text evidence="1">The sequence shown here is derived from an EMBL/GenBank/DDBJ whole genome shotgun (WGS) entry which is preliminary data.</text>
</comment>
<evidence type="ECO:0000313" key="1">
    <source>
        <dbReference type="EMBL" id="MBB5354009.1"/>
    </source>
</evidence>
<organism evidence="1 2">
    <name type="scientific">Haloferula luteola</name>
    <dbReference type="NCBI Taxonomy" id="595692"/>
    <lineage>
        <taxon>Bacteria</taxon>
        <taxon>Pseudomonadati</taxon>
        <taxon>Verrucomicrobiota</taxon>
        <taxon>Verrucomicrobiia</taxon>
        <taxon>Verrucomicrobiales</taxon>
        <taxon>Verrucomicrobiaceae</taxon>
        <taxon>Haloferula</taxon>
    </lineage>
</organism>
<dbReference type="AlphaFoldDB" id="A0A840VJP2"/>